<gene>
    <name evidence="1" type="ORF">JY500_05160</name>
</gene>
<name>A0ABX7MBM9_9RHOO</name>
<organism evidence="1 2">
    <name type="scientific">Niveibacterium microcysteis</name>
    <dbReference type="NCBI Taxonomy" id="2811415"/>
    <lineage>
        <taxon>Bacteria</taxon>
        <taxon>Pseudomonadati</taxon>
        <taxon>Pseudomonadota</taxon>
        <taxon>Betaproteobacteria</taxon>
        <taxon>Rhodocyclales</taxon>
        <taxon>Rhodocyclaceae</taxon>
        <taxon>Niveibacterium</taxon>
    </lineage>
</organism>
<keyword evidence="2" id="KW-1185">Reference proteome</keyword>
<dbReference type="RefSeq" id="WP_206255295.1">
    <property type="nucleotide sequence ID" value="NZ_CP071060.1"/>
</dbReference>
<evidence type="ECO:0008006" key="3">
    <source>
        <dbReference type="Google" id="ProtNLM"/>
    </source>
</evidence>
<reference evidence="1 2" key="1">
    <citation type="submission" date="2021-02" db="EMBL/GenBank/DDBJ databases">
        <title>Niveibacterium changnyeongensis HC41.</title>
        <authorList>
            <person name="Kang M."/>
        </authorList>
    </citation>
    <scope>NUCLEOTIDE SEQUENCE [LARGE SCALE GENOMIC DNA]</scope>
    <source>
        <strain evidence="1 2">HC41</strain>
    </source>
</reference>
<evidence type="ECO:0000313" key="2">
    <source>
        <dbReference type="Proteomes" id="UP000663570"/>
    </source>
</evidence>
<dbReference type="EMBL" id="CP071060">
    <property type="protein sequence ID" value="QSI78034.1"/>
    <property type="molecule type" value="Genomic_DNA"/>
</dbReference>
<evidence type="ECO:0000313" key="1">
    <source>
        <dbReference type="EMBL" id="QSI78034.1"/>
    </source>
</evidence>
<protein>
    <recommendedName>
        <fullName evidence="3">Transcription factor zinc-finger domain-containing protein</fullName>
    </recommendedName>
</protein>
<dbReference type="Proteomes" id="UP000663570">
    <property type="component" value="Chromosome"/>
</dbReference>
<accession>A0ABX7MBM9</accession>
<proteinExistence type="predicted"/>
<sequence length="448" mass="48863">MNDRSYGQPRRCGHCGAPMRVLRLAGHYKRTVEIDVCAPCSLIWFDAMESIRIAGPGLVALVHEIDACMAIEPTFRPLPQTLPCQVCGQPLKRVFDLTRYGRTAHLECPQEHGIYQSFMLFLAEKGYFRPYEWHDIHALTAAGKAIKCNQCGATLEGRPQNACPYCASPVGVYDPARLAAAIDREQVAAPVALKPTAAQVACEACGGMLDPSRDTACPHCRAIVRPRESAMAVAVSNAVADEVASNYQRQRPEVSRRKLEEGVGGMLDAAYADPPSHGIGRRIGIAVSCVCLGVLLWSGVANRPKPTIVENADGTQTRLSASEYEAEAARDRARRMRGVTHAPAGEAPPQLHVTRRGDTLQVARDGGPPVLVGVNLAYEQLRDAWVRCPMEIQNRKGERNAILDNAHPTATFVPSAACSKRLLDKGRYEYTLTANSQTIFKSDSAFFD</sequence>